<reference evidence="1 2" key="1">
    <citation type="journal article" date="2012" name="Nature">
        <title>Repeated polyploidization of Gossypium genomes and the evolution of spinnable cotton fibres.</title>
        <authorList>
            <person name="Paterson A.H."/>
            <person name="Wendel J.F."/>
            <person name="Gundlach H."/>
            <person name="Guo H."/>
            <person name="Jenkins J."/>
            <person name="Jin D."/>
            <person name="Llewellyn D."/>
            <person name="Showmaker K.C."/>
            <person name="Shu S."/>
            <person name="Udall J."/>
            <person name="Yoo M.J."/>
            <person name="Byers R."/>
            <person name="Chen W."/>
            <person name="Doron-Faigenboim A."/>
            <person name="Duke M.V."/>
            <person name="Gong L."/>
            <person name="Grimwood J."/>
            <person name="Grover C."/>
            <person name="Grupp K."/>
            <person name="Hu G."/>
            <person name="Lee T.H."/>
            <person name="Li J."/>
            <person name="Lin L."/>
            <person name="Liu T."/>
            <person name="Marler B.S."/>
            <person name="Page J.T."/>
            <person name="Roberts A.W."/>
            <person name="Romanel E."/>
            <person name="Sanders W.S."/>
            <person name="Szadkowski E."/>
            <person name="Tan X."/>
            <person name="Tang H."/>
            <person name="Xu C."/>
            <person name="Wang J."/>
            <person name="Wang Z."/>
            <person name="Zhang D."/>
            <person name="Zhang L."/>
            <person name="Ashrafi H."/>
            <person name="Bedon F."/>
            <person name="Bowers J.E."/>
            <person name="Brubaker C.L."/>
            <person name="Chee P.W."/>
            <person name="Das S."/>
            <person name="Gingle A.R."/>
            <person name="Haigler C.H."/>
            <person name="Harker D."/>
            <person name="Hoffmann L.V."/>
            <person name="Hovav R."/>
            <person name="Jones D.C."/>
            <person name="Lemke C."/>
            <person name="Mansoor S."/>
            <person name="ur Rahman M."/>
            <person name="Rainville L.N."/>
            <person name="Rambani A."/>
            <person name="Reddy U.K."/>
            <person name="Rong J.K."/>
            <person name="Saranga Y."/>
            <person name="Scheffler B.E."/>
            <person name="Scheffler J.A."/>
            <person name="Stelly D.M."/>
            <person name="Triplett B.A."/>
            <person name="Van Deynze A."/>
            <person name="Vaslin M.F."/>
            <person name="Waghmare V.N."/>
            <person name="Walford S.A."/>
            <person name="Wright R.J."/>
            <person name="Zaki E.A."/>
            <person name="Zhang T."/>
            <person name="Dennis E.S."/>
            <person name="Mayer K.F."/>
            <person name="Peterson D.G."/>
            <person name="Rokhsar D.S."/>
            <person name="Wang X."/>
            <person name="Schmutz J."/>
        </authorList>
    </citation>
    <scope>NUCLEOTIDE SEQUENCE [LARGE SCALE GENOMIC DNA]</scope>
</reference>
<dbReference type="PANTHER" id="PTHR13593:SF140">
    <property type="entry name" value="PLC-LIKE PHOSPHODIESTERASE"/>
    <property type="match status" value="1"/>
</dbReference>
<keyword evidence="2" id="KW-1185">Reference proteome</keyword>
<dbReference type="Gene3D" id="3.20.20.190">
    <property type="entry name" value="Phosphatidylinositol (PI) phosphodiesterase"/>
    <property type="match status" value="1"/>
</dbReference>
<dbReference type="FunFam" id="3.20.20.190:FF:000048">
    <property type="entry name" value="PI-PLC X domain-containing protein"/>
    <property type="match status" value="1"/>
</dbReference>
<dbReference type="Pfam" id="PF26178">
    <property type="entry name" value="PI-PLC_cat"/>
    <property type="match status" value="1"/>
</dbReference>
<gene>
    <name evidence="1" type="ORF">B456_003G025600</name>
</gene>
<dbReference type="InterPro" id="IPR017946">
    <property type="entry name" value="PLC-like_Pdiesterase_TIM-brl"/>
</dbReference>
<dbReference type="PANTHER" id="PTHR13593">
    <property type="match status" value="1"/>
</dbReference>
<dbReference type="SUPFAM" id="SSF51695">
    <property type="entry name" value="PLC-like phosphodiesterases"/>
    <property type="match status" value="1"/>
</dbReference>
<dbReference type="AlphaFoldDB" id="A0A0D2RFE4"/>
<name>A0A0D2RFE4_GOSRA</name>
<proteinExistence type="predicted"/>
<protein>
    <recommendedName>
        <fullName evidence="3">Phosphatidylinositol-specific phospholipase C X domain-containing protein</fullName>
    </recommendedName>
</protein>
<dbReference type="CDD" id="cd08588">
    <property type="entry name" value="PI-PLCc_At5g67130_like"/>
    <property type="match status" value="1"/>
</dbReference>
<dbReference type="GO" id="GO:0008081">
    <property type="term" value="F:phosphoric diester hydrolase activity"/>
    <property type="evidence" value="ECO:0007669"/>
    <property type="project" value="InterPro"/>
</dbReference>
<evidence type="ECO:0008006" key="3">
    <source>
        <dbReference type="Google" id="ProtNLM"/>
    </source>
</evidence>
<dbReference type="EMBL" id="CM001742">
    <property type="protein sequence ID" value="KJB17905.1"/>
    <property type="molecule type" value="Genomic_DNA"/>
</dbReference>
<dbReference type="InterPro" id="IPR051057">
    <property type="entry name" value="PI-PLC_domain"/>
</dbReference>
<organism evidence="1 2">
    <name type="scientific">Gossypium raimondii</name>
    <name type="common">Peruvian cotton</name>
    <name type="synonym">Gossypium klotzschianum subsp. raimondii</name>
    <dbReference type="NCBI Taxonomy" id="29730"/>
    <lineage>
        <taxon>Eukaryota</taxon>
        <taxon>Viridiplantae</taxon>
        <taxon>Streptophyta</taxon>
        <taxon>Embryophyta</taxon>
        <taxon>Tracheophyta</taxon>
        <taxon>Spermatophyta</taxon>
        <taxon>Magnoliopsida</taxon>
        <taxon>eudicotyledons</taxon>
        <taxon>Gunneridae</taxon>
        <taxon>Pentapetalae</taxon>
        <taxon>rosids</taxon>
        <taxon>malvids</taxon>
        <taxon>Malvales</taxon>
        <taxon>Malvaceae</taxon>
        <taxon>Malvoideae</taxon>
        <taxon>Gossypium</taxon>
    </lineage>
</organism>
<dbReference type="GO" id="GO:0006629">
    <property type="term" value="P:lipid metabolic process"/>
    <property type="evidence" value="ECO:0007669"/>
    <property type="project" value="InterPro"/>
</dbReference>
<dbReference type="PROSITE" id="PS50007">
    <property type="entry name" value="PIPLC_X_DOMAIN"/>
    <property type="match status" value="1"/>
</dbReference>
<sequence>MFPSYRLWSGSLLWELPIFGQESTFLYQRPSYYAHFHCKVGGLPFNKYSWLMTHNSFSIVDAPSLQGVQRLTFYNQEDTVTNQLMNGVRGLMLDMYDFNGDIWLCHSFRGQCFNFTAFQPAINTLREVETFLSQNPSEIVTIVIEDYVHTPKGLSNLFVNAGLDKYWFPVSKMPKKGEDWPTVNEMVQANHRLLVFTSVASKEAEEGIAYQWKYILENEAGDPGVKPGSCPNRKESRPLNSKSASLFLMNYFPSYPVETEACKEHSARLADMIGTCFKAAGSMMPNFLAVNFYMRSDGGGVFYDLDSMNGQRLCGCNTIAACQAGAPFGSCKNITMPSSSPMTNTAGSFSGSVQFSKSASTIYYPNQFAIGFFSIPWMLLLL</sequence>
<accession>A0A0D2RFE4</accession>
<dbReference type="Gramene" id="KJB17905">
    <property type="protein sequence ID" value="KJB17905"/>
    <property type="gene ID" value="B456_003G025600"/>
</dbReference>
<evidence type="ECO:0000313" key="1">
    <source>
        <dbReference type="EMBL" id="KJB17905.1"/>
    </source>
</evidence>
<dbReference type="Proteomes" id="UP000032304">
    <property type="component" value="Chromosome 3"/>
</dbReference>
<dbReference type="OMA" id="PLMAFWL"/>
<evidence type="ECO:0000313" key="2">
    <source>
        <dbReference type="Proteomes" id="UP000032304"/>
    </source>
</evidence>